<dbReference type="InterPro" id="IPR042266">
    <property type="entry name" value="PPPDE_sf"/>
</dbReference>
<dbReference type="GO" id="GO:0101005">
    <property type="term" value="F:deubiquitinase activity"/>
    <property type="evidence" value="ECO:0007669"/>
    <property type="project" value="TreeGrafter"/>
</dbReference>
<dbReference type="InterPro" id="IPR008580">
    <property type="entry name" value="PPPDE_dom"/>
</dbReference>
<evidence type="ECO:0000313" key="6">
    <source>
        <dbReference type="EMBL" id="KAJ8905026.1"/>
    </source>
</evidence>
<evidence type="ECO:0000256" key="1">
    <source>
        <dbReference type="ARBA" id="ARBA00008140"/>
    </source>
</evidence>
<organism evidence="6 7">
    <name type="scientific">Rhodosorus marinus</name>
    <dbReference type="NCBI Taxonomy" id="101924"/>
    <lineage>
        <taxon>Eukaryota</taxon>
        <taxon>Rhodophyta</taxon>
        <taxon>Stylonematophyceae</taxon>
        <taxon>Stylonematales</taxon>
        <taxon>Stylonemataceae</taxon>
        <taxon>Rhodosorus</taxon>
    </lineage>
</organism>
<keyword evidence="3" id="KW-0378">Hydrolase</keyword>
<gene>
    <name evidence="6" type="ORF">NDN08_001538</name>
</gene>
<dbReference type="PANTHER" id="PTHR12378">
    <property type="entry name" value="DESUMOYLATING ISOPEPTIDASE"/>
    <property type="match status" value="1"/>
</dbReference>
<evidence type="ECO:0000313" key="7">
    <source>
        <dbReference type="Proteomes" id="UP001157974"/>
    </source>
</evidence>
<feature type="domain" description="PPPDE" evidence="5">
    <location>
        <begin position="11"/>
        <end position="148"/>
    </location>
</feature>
<evidence type="ECO:0000259" key="5">
    <source>
        <dbReference type="PROSITE" id="PS51858"/>
    </source>
</evidence>
<evidence type="ECO:0000256" key="2">
    <source>
        <dbReference type="ARBA" id="ARBA00022670"/>
    </source>
</evidence>
<dbReference type="Proteomes" id="UP001157974">
    <property type="component" value="Unassembled WGS sequence"/>
</dbReference>
<dbReference type="PANTHER" id="PTHR12378:SF80">
    <property type="entry name" value="IP06716P-RELATED"/>
    <property type="match status" value="1"/>
</dbReference>
<dbReference type="PROSITE" id="PS51858">
    <property type="entry name" value="PPPDE"/>
    <property type="match status" value="1"/>
</dbReference>
<evidence type="ECO:0000256" key="3">
    <source>
        <dbReference type="ARBA" id="ARBA00022801"/>
    </source>
</evidence>
<evidence type="ECO:0000256" key="4">
    <source>
        <dbReference type="SAM" id="MobiDB-lite"/>
    </source>
</evidence>
<reference evidence="6 7" key="1">
    <citation type="journal article" date="2023" name="Nat. Commun.">
        <title>Origin of minicircular mitochondrial genomes in red algae.</title>
        <authorList>
            <person name="Lee Y."/>
            <person name="Cho C.H."/>
            <person name="Lee Y.M."/>
            <person name="Park S.I."/>
            <person name="Yang J.H."/>
            <person name="West J.A."/>
            <person name="Bhattacharya D."/>
            <person name="Yoon H.S."/>
        </authorList>
    </citation>
    <scope>NUCLEOTIDE SEQUENCE [LARGE SCALE GENOMIC DNA]</scope>
    <source>
        <strain evidence="6 7">CCMP1338</strain>
        <tissue evidence="6">Whole cell</tissue>
    </source>
</reference>
<dbReference type="Gene3D" id="3.90.1720.30">
    <property type="entry name" value="PPPDE domains"/>
    <property type="match status" value="1"/>
</dbReference>
<dbReference type="EMBL" id="JAMWBK010000005">
    <property type="protein sequence ID" value="KAJ8905026.1"/>
    <property type="molecule type" value="Genomic_DNA"/>
</dbReference>
<protein>
    <recommendedName>
        <fullName evidence="5">PPPDE domain-containing protein</fullName>
    </recommendedName>
</protein>
<dbReference type="SMART" id="SM01179">
    <property type="entry name" value="DUF862"/>
    <property type="match status" value="1"/>
</dbReference>
<keyword evidence="7" id="KW-1185">Reference proteome</keyword>
<keyword evidence="2" id="KW-0645">Protease</keyword>
<comment type="caution">
    <text evidence="6">The sequence shown here is derived from an EMBL/GenBank/DDBJ whole genome shotgun (WGS) entry which is preliminary data.</text>
</comment>
<proteinExistence type="inferred from homology"/>
<accession>A0AAV8UU46</accession>
<feature type="region of interest" description="Disordered" evidence="4">
    <location>
        <begin position="174"/>
        <end position="209"/>
    </location>
</feature>
<dbReference type="GO" id="GO:0016579">
    <property type="term" value="P:protein deubiquitination"/>
    <property type="evidence" value="ECO:0007669"/>
    <property type="project" value="TreeGrafter"/>
</dbReference>
<dbReference type="Pfam" id="PF05903">
    <property type="entry name" value="Peptidase_C97"/>
    <property type="match status" value="1"/>
</dbReference>
<dbReference type="AlphaFoldDB" id="A0AAV8UU46"/>
<name>A0AAV8UU46_9RHOD</name>
<comment type="similarity">
    <text evidence="1">Belongs to the DeSI family.</text>
</comment>
<sequence length="209" mass="22858">MDSDVDGALRPSVFLNVYDLQDASRPEWITNLNWYLYSMGLGLYHSAIEVNGREYAFGGHDMEGTGVFENEPRQAYGAVFREAIPLGKSKHRAQEIPSIIEELAREFSGVSYNLFTRNCNNFSDELGERLTGKRAPTWINRLASYGESIKCFLPPGVDSPHMAPVQAPQASIGYDRVASEELSNGGGSAVTGTTGVDQDTAGRQQKSAS</sequence>
<dbReference type="GO" id="GO:0006508">
    <property type="term" value="P:proteolysis"/>
    <property type="evidence" value="ECO:0007669"/>
    <property type="project" value="UniProtKB-KW"/>
</dbReference>